<keyword evidence="2" id="KW-1185">Reference proteome</keyword>
<evidence type="ECO:0000313" key="2">
    <source>
        <dbReference type="Proteomes" id="UP001165960"/>
    </source>
</evidence>
<sequence length="448" mass="49338">MIFTSIMIHFLVVTFAFLYGSVYADELQCFSTGIPQICPAFGSRMVPPIFSSSGISSQAQFDVAFREHLNSFDTNMRFQEMLGASSGFDMGQLGIRYHRSFSCANMLSSPLVTPCGNSSLAPLCRSDCEIFWRSFLPMAEDKTMCDQPEECRHRILERVESCQLPPFNGEEGKCIPADANEQATCGFSGMQATKICSFCNTHQDSCCELALIENLCINKQTSLNSPMFIVSLVLMILALVLTSGTVLALGYFRTQPNDQKTKDISALFSYAKSINHTRNTSFASMLSSPRASLSRVGPIHLKHPQPVWGSILGKLEEGKVDTRCKVLYSYLPVLEDEIVLEIGHMCVVMQQFDDGWCIGRNLNTGALGAFPLACLSNVLSDYMSRPSSPPLSRPISPRADSHAALSPRTVSRRTSSLKRNPSFSFHRSLSDSSNAPGFYPKSLPSSPP</sequence>
<reference evidence="1" key="1">
    <citation type="submission" date="2022-04" db="EMBL/GenBank/DDBJ databases">
        <title>Genome of the entomopathogenic fungus Entomophthora muscae.</title>
        <authorList>
            <person name="Elya C."/>
            <person name="Lovett B.R."/>
            <person name="Lee E."/>
            <person name="Macias A.M."/>
            <person name="Hajek A.E."/>
            <person name="De Bivort B.L."/>
            <person name="Kasson M.T."/>
            <person name="De Fine Licht H.H."/>
            <person name="Stajich J.E."/>
        </authorList>
    </citation>
    <scope>NUCLEOTIDE SEQUENCE</scope>
    <source>
        <strain evidence="1">Berkeley</strain>
    </source>
</reference>
<comment type="caution">
    <text evidence="1">The sequence shown here is derived from an EMBL/GenBank/DDBJ whole genome shotgun (WGS) entry which is preliminary data.</text>
</comment>
<name>A0ACC2SWB0_9FUNG</name>
<protein>
    <submittedName>
        <fullName evidence="1">Uncharacterized protein</fullName>
    </submittedName>
</protein>
<organism evidence="1 2">
    <name type="scientific">Entomophthora muscae</name>
    <dbReference type="NCBI Taxonomy" id="34485"/>
    <lineage>
        <taxon>Eukaryota</taxon>
        <taxon>Fungi</taxon>
        <taxon>Fungi incertae sedis</taxon>
        <taxon>Zoopagomycota</taxon>
        <taxon>Entomophthoromycotina</taxon>
        <taxon>Entomophthoromycetes</taxon>
        <taxon>Entomophthorales</taxon>
        <taxon>Entomophthoraceae</taxon>
        <taxon>Entomophthora</taxon>
    </lineage>
</organism>
<proteinExistence type="predicted"/>
<evidence type="ECO:0000313" key="1">
    <source>
        <dbReference type="EMBL" id="KAJ9066471.1"/>
    </source>
</evidence>
<gene>
    <name evidence="1" type="ORF">DSO57_1008963</name>
</gene>
<accession>A0ACC2SWB0</accession>
<dbReference type="EMBL" id="QTSX02004288">
    <property type="protein sequence ID" value="KAJ9066471.1"/>
    <property type="molecule type" value="Genomic_DNA"/>
</dbReference>
<dbReference type="Proteomes" id="UP001165960">
    <property type="component" value="Unassembled WGS sequence"/>
</dbReference>